<dbReference type="GO" id="GO:0006355">
    <property type="term" value="P:regulation of DNA-templated transcription"/>
    <property type="evidence" value="ECO:0007669"/>
    <property type="project" value="InterPro"/>
</dbReference>
<evidence type="ECO:0000313" key="3">
    <source>
        <dbReference type="EMBL" id="AWV08191.1"/>
    </source>
</evidence>
<dbReference type="Proteomes" id="UP000249447">
    <property type="component" value="Chromosome"/>
</dbReference>
<organism evidence="3 4">
    <name type="scientific">Marilutibacter maris</name>
    <dbReference type="NCBI Taxonomy" id="1605891"/>
    <lineage>
        <taxon>Bacteria</taxon>
        <taxon>Pseudomonadati</taxon>
        <taxon>Pseudomonadota</taxon>
        <taxon>Gammaproteobacteria</taxon>
        <taxon>Lysobacterales</taxon>
        <taxon>Lysobacteraceae</taxon>
        <taxon>Marilutibacter</taxon>
    </lineage>
</organism>
<dbReference type="InterPro" id="IPR014795">
    <property type="entry name" value="TacA_1-like"/>
</dbReference>
<evidence type="ECO:0000256" key="2">
    <source>
        <dbReference type="ARBA" id="ARBA00049988"/>
    </source>
</evidence>
<dbReference type="OrthoDB" id="6058286at2"/>
<evidence type="ECO:0008006" key="5">
    <source>
        <dbReference type="Google" id="ProtNLM"/>
    </source>
</evidence>
<evidence type="ECO:0000256" key="1">
    <source>
        <dbReference type="ARBA" id="ARBA00022649"/>
    </source>
</evidence>
<evidence type="ECO:0000313" key="4">
    <source>
        <dbReference type="Proteomes" id="UP000249447"/>
    </source>
</evidence>
<accession>A0A2U9T6L2</accession>
<sequence length="82" mass="9045">MTATADRLDLRLSVEDKNRLRRAAELKGMAVAAFVREAALHEAETTIARPPKARRGSLAARLRGRATARMSTDEIMRLTRGA</sequence>
<protein>
    <recommendedName>
        <fullName evidence="5">DUF1778 domain-containing protein</fullName>
    </recommendedName>
</protein>
<dbReference type="InterPro" id="IPR010985">
    <property type="entry name" value="Ribbon_hlx_hlx"/>
</dbReference>
<gene>
    <name evidence="3" type="ORF">C9I47_2513</name>
</gene>
<name>A0A2U9T6L2_9GAMM</name>
<dbReference type="AlphaFoldDB" id="A0A2U9T6L2"/>
<dbReference type="Pfam" id="PF08681">
    <property type="entry name" value="TacA1"/>
    <property type="match status" value="1"/>
</dbReference>
<dbReference type="KEGG" id="lmb:C9I47_2513"/>
<dbReference type="SUPFAM" id="SSF47598">
    <property type="entry name" value="Ribbon-helix-helix"/>
    <property type="match status" value="1"/>
</dbReference>
<keyword evidence="1" id="KW-1277">Toxin-antitoxin system</keyword>
<reference evidence="3 4" key="1">
    <citation type="submission" date="2018-05" db="EMBL/GenBank/DDBJ databases">
        <title>The complete genome of Lysobacter maris HZ9B, a marine bacterium antagonistic against terrestrial plant pathogens.</title>
        <authorList>
            <person name="Zhang X.-Q."/>
        </authorList>
    </citation>
    <scope>NUCLEOTIDE SEQUENCE [LARGE SCALE GENOMIC DNA]</scope>
    <source>
        <strain evidence="3 4">HZ9B</strain>
    </source>
</reference>
<comment type="similarity">
    <text evidence="2">Belongs to the TacA antitoxin family.</text>
</comment>
<proteinExistence type="inferred from homology"/>
<keyword evidence="4" id="KW-1185">Reference proteome</keyword>
<dbReference type="EMBL" id="CP029843">
    <property type="protein sequence ID" value="AWV08191.1"/>
    <property type="molecule type" value="Genomic_DNA"/>
</dbReference>
<dbReference type="RefSeq" id="WP_111267238.1">
    <property type="nucleotide sequence ID" value="NZ_CP029843.1"/>
</dbReference>
<dbReference type="Gene3D" id="1.20.5.780">
    <property type="entry name" value="Single helix bin"/>
    <property type="match status" value="1"/>
</dbReference>